<dbReference type="AlphaFoldDB" id="A0A9N9DA85"/>
<dbReference type="Proteomes" id="UP000789342">
    <property type="component" value="Unassembled WGS sequence"/>
</dbReference>
<protein>
    <submittedName>
        <fullName evidence="2">9546_t:CDS:1</fullName>
    </submittedName>
</protein>
<accession>A0A9N9DA85</accession>
<evidence type="ECO:0000313" key="3">
    <source>
        <dbReference type="Proteomes" id="UP000789342"/>
    </source>
</evidence>
<sequence>MSVSKKNLEELEVLRTKLDVKFDIISSMSLQERHMERIGMGNIKSKLASEIKLKRKLTELKNREEDSDSNDKNILQIKYKKKKYYKQEKKDDNNDEEDSKVAVVLKRSKMNSKSPKMTSGTNEDDAKSSSNSKTKDCTGDFLSMYLAEKEKRKKKKSKNKKKKAINA</sequence>
<evidence type="ECO:0000256" key="1">
    <source>
        <dbReference type="SAM" id="MobiDB-lite"/>
    </source>
</evidence>
<gene>
    <name evidence="2" type="ORF">AMORRO_LOCUS8970</name>
</gene>
<feature type="compositionally biased region" description="Basic residues" evidence="1">
    <location>
        <begin position="151"/>
        <end position="167"/>
    </location>
</feature>
<keyword evidence="3" id="KW-1185">Reference proteome</keyword>
<proteinExistence type="predicted"/>
<evidence type="ECO:0000313" key="2">
    <source>
        <dbReference type="EMBL" id="CAG8628260.1"/>
    </source>
</evidence>
<reference evidence="2" key="1">
    <citation type="submission" date="2021-06" db="EMBL/GenBank/DDBJ databases">
        <authorList>
            <person name="Kallberg Y."/>
            <person name="Tangrot J."/>
            <person name="Rosling A."/>
        </authorList>
    </citation>
    <scope>NUCLEOTIDE SEQUENCE</scope>
    <source>
        <strain evidence="2">CL551</strain>
    </source>
</reference>
<comment type="caution">
    <text evidence="2">The sequence shown here is derived from an EMBL/GenBank/DDBJ whole genome shotgun (WGS) entry which is preliminary data.</text>
</comment>
<feature type="region of interest" description="Disordered" evidence="1">
    <location>
        <begin position="84"/>
        <end position="138"/>
    </location>
</feature>
<dbReference type="EMBL" id="CAJVPV010008248">
    <property type="protein sequence ID" value="CAG8628260.1"/>
    <property type="molecule type" value="Genomic_DNA"/>
</dbReference>
<name>A0A9N9DA85_9GLOM</name>
<feature type="region of interest" description="Disordered" evidence="1">
    <location>
        <begin position="148"/>
        <end position="167"/>
    </location>
</feature>
<organism evidence="2 3">
    <name type="scientific">Acaulospora morrowiae</name>
    <dbReference type="NCBI Taxonomy" id="94023"/>
    <lineage>
        <taxon>Eukaryota</taxon>
        <taxon>Fungi</taxon>
        <taxon>Fungi incertae sedis</taxon>
        <taxon>Mucoromycota</taxon>
        <taxon>Glomeromycotina</taxon>
        <taxon>Glomeromycetes</taxon>
        <taxon>Diversisporales</taxon>
        <taxon>Acaulosporaceae</taxon>
        <taxon>Acaulospora</taxon>
    </lineage>
</organism>
<feature type="compositionally biased region" description="Polar residues" evidence="1">
    <location>
        <begin position="111"/>
        <end position="121"/>
    </location>
</feature>
<dbReference type="OrthoDB" id="2405738at2759"/>